<dbReference type="EnsemblMetazoa" id="GPAI038714-RA">
    <property type="protein sequence ID" value="GPAI038714-PA"/>
    <property type="gene ID" value="GPAI038714"/>
</dbReference>
<reference evidence="3" key="1">
    <citation type="submission" date="2014-03" db="EMBL/GenBank/DDBJ databases">
        <authorList>
            <person name="Aksoy S."/>
            <person name="Warren W."/>
            <person name="Wilson R.K."/>
        </authorList>
    </citation>
    <scope>NUCLEOTIDE SEQUENCE [LARGE SCALE GENOMIC DNA]</scope>
    <source>
        <strain evidence="3">IAEA</strain>
    </source>
</reference>
<feature type="transmembrane region" description="Helical" evidence="1">
    <location>
        <begin position="109"/>
        <end position="130"/>
    </location>
</feature>
<proteinExistence type="predicted"/>
<keyword evidence="3" id="KW-1185">Reference proteome</keyword>
<keyword evidence="1" id="KW-0472">Membrane</keyword>
<keyword evidence="1" id="KW-0812">Transmembrane</keyword>
<reference evidence="2" key="2">
    <citation type="submission" date="2020-05" db="UniProtKB">
        <authorList>
            <consortium name="EnsemblMetazoa"/>
        </authorList>
    </citation>
    <scope>IDENTIFICATION</scope>
    <source>
        <strain evidence="2">IAEA</strain>
    </source>
</reference>
<name>A0A1B0A9P6_GLOPL</name>
<evidence type="ECO:0000256" key="1">
    <source>
        <dbReference type="SAM" id="Phobius"/>
    </source>
</evidence>
<evidence type="ECO:0000313" key="3">
    <source>
        <dbReference type="Proteomes" id="UP000092445"/>
    </source>
</evidence>
<protein>
    <submittedName>
        <fullName evidence="2">Uncharacterized protein</fullName>
    </submittedName>
</protein>
<organism evidence="2 3">
    <name type="scientific">Glossina pallidipes</name>
    <name type="common">Tsetse fly</name>
    <dbReference type="NCBI Taxonomy" id="7398"/>
    <lineage>
        <taxon>Eukaryota</taxon>
        <taxon>Metazoa</taxon>
        <taxon>Ecdysozoa</taxon>
        <taxon>Arthropoda</taxon>
        <taxon>Hexapoda</taxon>
        <taxon>Insecta</taxon>
        <taxon>Pterygota</taxon>
        <taxon>Neoptera</taxon>
        <taxon>Endopterygota</taxon>
        <taxon>Diptera</taxon>
        <taxon>Brachycera</taxon>
        <taxon>Muscomorpha</taxon>
        <taxon>Hippoboscoidea</taxon>
        <taxon>Glossinidae</taxon>
        <taxon>Glossina</taxon>
    </lineage>
</organism>
<dbReference type="Proteomes" id="UP000092445">
    <property type="component" value="Unassembled WGS sequence"/>
</dbReference>
<evidence type="ECO:0000313" key="2">
    <source>
        <dbReference type="EnsemblMetazoa" id="GPAI038714-PA"/>
    </source>
</evidence>
<dbReference type="VEuPathDB" id="VectorBase:GPAI038714"/>
<dbReference type="AlphaFoldDB" id="A0A1B0A9P6"/>
<sequence>MGIEVSDGSVTLIAISVAKKFKSSGSGDTDMKAERYRPQSWNFDLHFHTIFVLLLYRSPTSSRDNCVDSVEVIKSILLAEYNKRKRRSVSVAPVVFVTNKVSNRELYHLLVLVIECYCNYLIAAAVAYYYCKLFEMFVVGCYVAHAMVSFERELHGNEN</sequence>
<keyword evidence="1" id="KW-1133">Transmembrane helix</keyword>
<accession>A0A1B0A9P6</accession>